<proteinExistence type="predicted"/>
<dbReference type="AlphaFoldDB" id="A0P207"/>
<evidence type="ECO:0000313" key="2">
    <source>
        <dbReference type="EMBL" id="EAV40863.1"/>
    </source>
</evidence>
<name>A0P207_ROSAI</name>
<dbReference type="Proteomes" id="UP000004848">
    <property type="component" value="Unassembled WGS sequence"/>
</dbReference>
<evidence type="ECO:0000259" key="1">
    <source>
        <dbReference type="Pfam" id="PF04577"/>
    </source>
</evidence>
<feature type="domain" description="Glycosyltransferase 61 catalytic" evidence="1">
    <location>
        <begin position="397"/>
        <end position="577"/>
    </location>
</feature>
<dbReference type="GO" id="GO:0016757">
    <property type="term" value="F:glycosyltransferase activity"/>
    <property type="evidence" value="ECO:0007669"/>
    <property type="project" value="InterPro"/>
</dbReference>
<dbReference type="InterPro" id="IPR049625">
    <property type="entry name" value="Glyco_transf_61_cat"/>
</dbReference>
<organism evidence="2 3">
    <name type="scientific">Roseibium aggregatum (strain ATCC 25650 / DSM 13394 / JCM 20685 / NBRC 16684 / NCIMB 2208 / IAM 12614 / B1)</name>
    <name type="common">Stappia aggregata</name>
    <dbReference type="NCBI Taxonomy" id="384765"/>
    <lineage>
        <taxon>Bacteria</taxon>
        <taxon>Pseudomonadati</taxon>
        <taxon>Pseudomonadota</taxon>
        <taxon>Alphaproteobacteria</taxon>
        <taxon>Hyphomicrobiales</taxon>
        <taxon>Stappiaceae</taxon>
        <taxon>Roseibium</taxon>
    </lineage>
</organism>
<gene>
    <name evidence="2" type="ORF">SIAM614_08219</name>
</gene>
<comment type="caution">
    <text evidence="2">The sequence shown here is derived from an EMBL/GenBank/DDBJ whole genome shotgun (WGS) entry which is preliminary data.</text>
</comment>
<dbReference type="EMBL" id="AAUW01000025">
    <property type="protein sequence ID" value="EAV40863.1"/>
    <property type="molecule type" value="Genomic_DNA"/>
</dbReference>
<accession>A0P207</accession>
<evidence type="ECO:0000313" key="3">
    <source>
        <dbReference type="Proteomes" id="UP000004848"/>
    </source>
</evidence>
<reference evidence="2 3" key="1">
    <citation type="submission" date="2006-05" db="EMBL/GenBank/DDBJ databases">
        <authorList>
            <person name="King G."/>
            <person name="Ferriera S."/>
            <person name="Johnson J."/>
            <person name="Kravitz S."/>
            <person name="Beeson K."/>
            <person name="Sutton G."/>
            <person name="Rogers Y.-H."/>
            <person name="Friedman R."/>
            <person name="Frazier M."/>
            <person name="Venter J.C."/>
        </authorList>
    </citation>
    <scope>NUCLEOTIDE SEQUENCE [LARGE SCALE GENOMIC DNA]</scope>
    <source>
        <strain evidence="3">ATCC 25650 / DSM 13394 / JCM 20685 / NBRC 16684 / NCIMB 2208 / IAM 12614 / B1</strain>
    </source>
</reference>
<sequence>MLPALGSDAMGKFYRELLARKLSEDSRIDPVFFAVLHFACIQRDFESSGVGAPKPLALLLDSDCSTWQALTPELANLHSSLVQLGTGGKFRNKTAGLSASGTGGSSETSWKVDSLTTELMQSLEREYTAHVIALSTKNPAKAIVETLQRLSSAANTGTVVILKIKSRDVKDLDDALKSKNENIEVTDSLDCGAFQLVIIENFYKNFSDNTVDLKVNPAMRPVNANNVDQIFYPIRRVRDIATTDQIDAGSLDRVKEATSLILRPEHKFIASTKPKVIMERSSGKTVEQLTQQEFLIKDLSLSFLPNAIFNGMGVAITQDNRIFEESFLPPVDPGEYSTWGPSFPLSEGKDQAYIGFLDQRFLVAGKPGYFRPRKRPVPSRTTDGPVLLVGALYHHVYSHWLIDVLSKLWVLPHLENMGLGGISVAISGPLSAKQKEMLHYAGVSQDRLIELGPEEWVDGDMLLVPSRPARMYDYIAPEVFDLYDTIADRALASMKVDTSAFPKRIYAARQVRSGRRRWINEDRILQQLDKRDYRPVEFAHLSVADEISLFRNAESIAAPHGSALGGIVFMREQAKVCCFFYPELMRVIRHHFTITAHRKLELLAVGGQSFSMRTDMSSWLIDEDIVADGLDQLEAC</sequence>
<protein>
    <recommendedName>
        <fullName evidence="1">Glycosyltransferase 61 catalytic domain-containing protein</fullName>
    </recommendedName>
</protein>
<dbReference type="eggNOG" id="COG4421">
    <property type="taxonomic scope" value="Bacteria"/>
</dbReference>
<dbReference type="Pfam" id="PF04577">
    <property type="entry name" value="Glyco_transf_61"/>
    <property type="match status" value="1"/>
</dbReference>